<keyword evidence="3" id="KW-1185">Reference proteome</keyword>
<gene>
    <name evidence="2" type="ORF">AVEN_177507_1</name>
</gene>
<protein>
    <submittedName>
        <fullName evidence="2">Uncharacterized protein</fullName>
    </submittedName>
</protein>
<reference evidence="2 3" key="1">
    <citation type="journal article" date="2019" name="Sci. Rep.">
        <title>Orb-weaving spider Araneus ventricosus genome elucidates the spidroin gene catalogue.</title>
        <authorList>
            <person name="Kono N."/>
            <person name="Nakamura H."/>
            <person name="Ohtoshi R."/>
            <person name="Moran D.A.P."/>
            <person name="Shinohara A."/>
            <person name="Yoshida Y."/>
            <person name="Fujiwara M."/>
            <person name="Mori M."/>
            <person name="Tomita M."/>
            <person name="Arakawa K."/>
        </authorList>
    </citation>
    <scope>NUCLEOTIDE SEQUENCE [LARGE SCALE GENOMIC DNA]</scope>
</reference>
<dbReference type="AlphaFoldDB" id="A0A4Y2D2P8"/>
<feature type="non-terminal residue" evidence="2">
    <location>
        <position position="21"/>
    </location>
</feature>
<dbReference type="Proteomes" id="UP000499080">
    <property type="component" value="Unassembled WGS sequence"/>
</dbReference>
<comment type="caution">
    <text evidence="2">The sequence shown here is derived from an EMBL/GenBank/DDBJ whole genome shotgun (WGS) entry which is preliminary data.</text>
</comment>
<organism evidence="2 3">
    <name type="scientific">Araneus ventricosus</name>
    <name type="common">Orbweaver spider</name>
    <name type="synonym">Epeira ventricosa</name>
    <dbReference type="NCBI Taxonomy" id="182803"/>
    <lineage>
        <taxon>Eukaryota</taxon>
        <taxon>Metazoa</taxon>
        <taxon>Ecdysozoa</taxon>
        <taxon>Arthropoda</taxon>
        <taxon>Chelicerata</taxon>
        <taxon>Arachnida</taxon>
        <taxon>Araneae</taxon>
        <taxon>Araneomorphae</taxon>
        <taxon>Entelegynae</taxon>
        <taxon>Araneoidea</taxon>
        <taxon>Araneidae</taxon>
        <taxon>Araneus</taxon>
    </lineage>
</organism>
<proteinExistence type="predicted"/>
<accession>A0A4Y2D2P8</accession>
<evidence type="ECO:0000313" key="2">
    <source>
        <dbReference type="EMBL" id="GBM10244.1"/>
    </source>
</evidence>
<name>A0A4Y2D2P8_ARAVE</name>
<dbReference type="EMBL" id="BGPR01000282">
    <property type="protein sequence ID" value="GBM10244.1"/>
    <property type="molecule type" value="Genomic_DNA"/>
</dbReference>
<evidence type="ECO:0000256" key="1">
    <source>
        <dbReference type="SAM" id="MobiDB-lite"/>
    </source>
</evidence>
<feature type="compositionally biased region" description="Polar residues" evidence="1">
    <location>
        <begin position="1"/>
        <end position="15"/>
    </location>
</feature>
<evidence type="ECO:0000313" key="3">
    <source>
        <dbReference type="Proteomes" id="UP000499080"/>
    </source>
</evidence>
<feature type="region of interest" description="Disordered" evidence="1">
    <location>
        <begin position="1"/>
        <end position="21"/>
    </location>
</feature>
<sequence>MSTAHPQATCRNTPSQRKRDI</sequence>